<accession>A0A8S1F9E1</accession>
<dbReference type="Proteomes" id="UP000494206">
    <property type="component" value="Unassembled WGS sequence"/>
</dbReference>
<reference evidence="2 3" key="1">
    <citation type="submission" date="2020-04" db="EMBL/GenBank/DDBJ databases">
        <authorList>
            <person name="Laetsch R D."/>
            <person name="Stevens L."/>
            <person name="Kumar S."/>
            <person name="Blaxter L. M."/>
        </authorList>
    </citation>
    <scope>NUCLEOTIDE SEQUENCE [LARGE SCALE GENOMIC DNA]</scope>
</reference>
<evidence type="ECO:0000313" key="2">
    <source>
        <dbReference type="EMBL" id="CAB3407630.1"/>
    </source>
</evidence>
<evidence type="ECO:0000313" key="3">
    <source>
        <dbReference type="Proteomes" id="UP000494206"/>
    </source>
</evidence>
<feature type="compositionally biased region" description="Low complexity" evidence="1">
    <location>
        <begin position="371"/>
        <end position="383"/>
    </location>
</feature>
<name>A0A8S1F9E1_9PELO</name>
<dbReference type="EMBL" id="CADEPM010000006">
    <property type="protein sequence ID" value="CAB3407630.1"/>
    <property type="molecule type" value="Genomic_DNA"/>
</dbReference>
<feature type="compositionally biased region" description="Low complexity" evidence="1">
    <location>
        <begin position="39"/>
        <end position="55"/>
    </location>
</feature>
<dbReference type="AlphaFoldDB" id="A0A8S1F9E1"/>
<feature type="region of interest" description="Disordered" evidence="1">
    <location>
        <begin position="39"/>
        <end position="63"/>
    </location>
</feature>
<feature type="region of interest" description="Disordered" evidence="1">
    <location>
        <begin position="224"/>
        <end position="255"/>
    </location>
</feature>
<sequence length="392" mass="44041">MDEKWTRVGRTNDALTFQYRRRRRCRSTTAAADASTTTCNSSLSTASSSLGSTTTETRRKNATETHWHKWNSIRRRRSSRCNRIRQLEREMNAETMEVMAKIREMNKMIRSKYDLHSRIGTRRAIYSSTTFIGSPTASESRKSRRKSSRSTDSSSSDRSKITFTTARSFNLVKPKRRNTLDEQCDHTGLPLSHPLATTPFPGKSSAAQRQRARELLISMGRQQMNSAADGGSESQSTTTTTEETSGEKEQIADARQLVEPAVFPNKCSPEIRQKARDCLRELATHKDAEKMLRLCCSCCSKSRVFRTNCNYCGACKNCSKGCNAMQSKGVVVTDEDRRTFARTMSKLRKRIQNPESGRQRAVKSPFDITQSASENEAASTATNDATVDSVKS</sequence>
<proteinExistence type="predicted"/>
<evidence type="ECO:0000256" key="1">
    <source>
        <dbReference type="SAM" id="MobiDB-lite"/>
    </source>
</evidence>
<keyword evidence="3" id="KW-1185">Reference proteome</keyword>
<feature type="region of interest" description="Disordered" evidence="1">
    <location>
        <begin position="133"/>
        <end position="159"/>
    </location>
</feature>
<dbReference type="OrthoDB" id="5861049at2759"/>
<gene>
    <name evidence="2" type="ORF">CBOVIS_LOCUS9531</name>
</gene>
<feature type="region of interest" description="Disordered" evidence="1">
    <location>
        <begin position="350"/>
        <end position="392"/>
    </location>
</feature>
<comment type="caution">
    <text evidence="2">The sequence shown here is derived from an EMBL/GenBank/DDBJ whole genome shotgun (WGS) entry which is preliminary data.</text>
</comment>
<feature type="region of interest" description="Disordered" evidence="1">
    <location>
        <begin position="182"/>
        <end position="210"/>
    </location>
</feature>
<feature type="compositionally biased region" description="Low complexity" evidence="1">
    <location>
        <begin position="230"/>
        <end position="243"/>
    </location>
</feature>
<protein>
    <submittedName>
        <fullName evidence="2">Uncharacterized protein</fullName>
    </submittedName>
</protein>
<organism evidence="2 3">
    <name type="scientific">Caenorhabditis bovis</name>
    <dbReference type="NCBI Taxonomy" id="2654633"/>
    <lineage>
        <taxon>Eukaryota</taxon>
        <taxon>Metazoa</taxon>
        <taxon>Ecdysozoa</taxon>
        <taxon>Nematoda</taxon>
        <taxon>Chromadorea</taxon>
        <taxon>Rhabditida</taxon>
        <taxon>Rhabditina</taxon>
        <taxon>Rhabditomorpha</taxon>
        <taxon>Rhabditoidea</taxon>
        <taxon>Rhabditidae</taxon>
        <taxon>Peloderinae</taxon>
        <taxon>Caenorhabditis</taxon>
    </lineage>
</organism>